<gene>
    <name evidence="1" type="ORF">NCTC12195_02015</name>
</gene>
<evidence type="ECO:0000313" key="1">
    <source>
        <dbReference type="EMBL" id="SUM32569.1"/>
    </source>
</evidence>
<proteinExistence type="predicted"/>
<organism evidence="1 2">
    <name type="scientific">Staphylococcus gallinarum</name>
    <dbReference type="NCBI Taxonomy" id="1293"/>
    <lineage>
        <taxon>Bacteria</taxon>
        <taxon>Bacillati</taxon>
        <taxon>Bacillota</taxon>
        <taxon>Bacilli</taxon>
        <taxon>Bacillales</taxon>
        <taxon>Staphylococcaceae</taxon>
        <taxon>Staphylococcus</taxon>
    </lineage>
</organism>
<evidence type="ECO:0000313" key="2">
    <source>
        <dbReference type="Proteomes" id="UP000255277"/>
    </source>
</evidence>
<dbReference type="AlphaFoldDB" id="A0A380FG60"/>
<dbReference type="EMBL" id="UHDK01000001">
    <property type="protein sequence ID" value="SUM32569.1"/>
    <property type="molecule type" value="Genomic_DNA"/>
</dbReference>
<reference evidence="1 2" key="1">
    <citation type="submission" date="2018-06" db="EMBL/GenBank/DDBJ databases">
        <authorList>
            <consortium name="Pathogen Informatics"/>
            <person name="Doyle S."/>
        </authorList>
    </citation>
    <scope>NUCLEOTIDE SEQUENCE [LARGE SCALE GENOMIC DNA]</scope>
    <source>
        <strain evidence="1 2">NCTC12195</strain>
    </source>
</reference>
<protein>
    <submittedName>
        <fullName evidence="1">Uncharacterized protein</fullName>
    </submittedName>
</protein>
<sequence>MLKLLDLVGEIRNFEFIVTSSETESFIARVKSDKAISTTLQYIA</sequence>
<name>A0A380FG60_STAGA</name>
<accession>A0A380FG60</accession>
<dbReference type="Proteomes" id="UP000255277">
    <property type="component" value="Unassembled WGS sequence"/>
</dbReference>